<dbReference type="SUPFAM" id="SSF103473">
    <property type="entry name" value="MFS general substrate transporter"/>
    <property type="match status" value="1"/>
</dbReference>
<keyword evidence="2 5" id="KW-0812">Transmembrane</keyword>
<dbReference type="AlphaFoldDB" id="A0A076EXH9"/>
<feature type="transmembrane region" description="Helical" evidence="5">
    <location>
        <begin position="335"/>
        <end position="355"/>
    </location>
</feature>
<dbReference type="Proteomes" id="UP000028488">
    <property type="component" value="Chromosome"/>
</dbReference>
<feature type="transmembrane region" description="Helical" evidence="5">
    <location>
        <begin position="238"/>
        <end position="259"/>
    </location>
</feature>
<reference evidence="7 8" key="1">
    <citation type="submission" date="2014-07" db="EMBL/GenBank/DDBJ databases">
        <title>Genome Sequence of Rhodococcus opacus Strain R7, a Biodegrader of Mono- and Polycyclic Aromatic Hydrocarbons.</title>
        <authorList>
            <person name="Di Gennaro P."/>
            <person name="Zampolli J."/>
            <person name="Presti I."/>
            <person name="Cappelletti M."/>
            <person name="D'Ursi P."/>
            <person name="Orro A."/>
            <person name="Mezzelani A."/>
            <person name="Milanesi L."/>
        </authorList>
    </citation>
    <scope>NUCLEOTIDE SEQUENCE [LARGE SCALE GENOMIC DNA]</scope>
    <source>
        <strain evidence="7 8">R7</strain>
    </source>
</reference>
<feature type="transmembrane region" description="Helical" evidence="5">
    <location>
        <begin position="145"/>
        <end position="166"/>
    </location>
</feature>
<comment type="subcellular location">
    <subcellularLocation>
        <location evidence="1">Cell membrane</location>
        <topology evidence="1">Multi-pass membrane protein</topology>
    </subcellularLocation>
</comment>
<dbReference type="InterPro" id="IPR011701">
    <property type="entry name" value="MFS"/>
</dbReference>
<feature type="transmembrane region" description="Helical" evidence="5">
    <location>
        <begin position="204"/>
        <end position="226"/>
    </location>
</feature>
<proteinExistence type="predicted"/>
<feature type="transmembrane region" description="Helical" evidence="5">
    <location>
        <begin position="361"/>
        <end position="382"/>
    </location>
</feature>
<dbReference type="GO" id="GO:0005886">
    <property type="term" value="C:plasma membrane"/>
    <property type="evidence" value="ECO:0007669"/>
    <property type="project" value="UniProtKB-SubCell"/>
</dbReference>
<feature type="transmembrane region" description="Helical" evidence="5">
    <location>
        <begin position="50"/>
        <end position="69"/>
    </location>
</feature>
<dbReference type="PANTHER" id="PTHR23531:SF1">
    <property type="entry name" value="QUINOLENE RESISTANCE PROTEIN NORA"/>
    <property type="match status" value="1"/>
</dbReference>
<feature type="transmembrane region" description="Helical" evidence="5">
    <location>
        <begin position="172"/>
        <end position="192"/>
    </location>
</feature>
<feature type="transmembrane region" description="Helical" evidence="5">
    <location>
        <begin position="271"/>
        <end position="292"/>
    </location>
</feature>
<dbReference type="eggNOG" id="COG2814">
    <property type="taxonomic scope" value="Bacteria"/>
</dbReference>
<dbReference type="PANTHER" id="PTHR23531">
    <property type="entry name" value="QUINOLENE RESISTANCE PROTEIN NORA"/>
    <property type="match status" value="1"/>
</dbReference>
<dbReference type="Gene3D" id="1.20.1250.20">
    <property type="entry name" value="MFS general substrate transporter like domains"/>
    <property type="match status" value="2"/>
</dbReference>
<dbReference type="RefSeq" id="WP_128641986.1">
    <property type="nucleotide sequence ID" value="NZ_CP008947.1"/>
</dbReference>
<feature type="transmembrane region" description="Helical" evidence="5">
    <location>
        <begin position="81"/>
        <end position="99"/>
    </location>
</feature>
<evidence type="ECO:0000256" key="5">
    <source>
        <dbReference type="SAM" id="Phobius"/>
    </source>
</evidence>
<sequence length="393" mass="39032">MPVAVEPRRGLLRTRGMPAAMVMGAAAFGGWAVLLPVVPLIVSLSGGSDTLAGSVTAVFMAATVVTQLGVPRLLRRWGHRWVLAAGCMLLGPPSLLLLLSTEAIPVLAVSAVRGSGFGMLTVASSALVAELVPREMLGRATGAQGIAVAAAQMVGLPAGLAIMQHWSATPVFVIGALIPALAVLAITRLPAIHAPADRTSQGRIPLAVLLTPWLAIAISAAAFGGLSSLLPIAISERASLAGVILAVSSGATLIGRYAAGTVSDRLGVGRALVPALAFVCLGLVLFAVAAATSAPVPLLVGAALAFGFGFGAVQNESLVMIFTAAGPARFGSASAGWNIGFDAGTGFGSLALGAVASAAGYYWVFAVAATAVAVVPAAGMVVGRALGRRAAAG</sequence>
<organism evidence="7 8">
    <name type="scientific">Rhodococcus opacus</name>
    <name type="common">Nocardia opaca</name>
    <dbReference type="NCBI Taxonomy" id="37919"/>
    <lineage>
        <taxon>Bacteria</taxon>
        <taxon>Bacillati</taxon>
        <taxon>Actinomycetota</taxon>
        <taxon>Actinomycetes</taxon>
        <taxon>Mycobacteriales</taxon>
        <taxon>Nocardiaceae</taxon>
        <taxon>Rhodococcus</taxon>
    </lineage>
</organism>
<keyword evidence="3 5" id="KW-1133">Transmembrane helix</keyword>
<evidence type="ECO:0000313" key="8">
    <source>
        <dbReference type="Proteomes" id="UP000028488"/>
    </source>
</evidence>
<dbReference type="PROSITE" id="PS50850">
    <property type="entry name" value="MFS"/>
    <property type="match status" value="1"/>
</dbReference>
<feature type="domain" description="Major facilitator superfamily (MFS) profile" evidence="6">
    <location>
        <begin position="168"/>
        <end position="393"/>
    </location>
</feature>
<dbReference type="GO" id="GO:0022857">
    <property type="term" value="F:transmembrane transporter activity"/>
    <property type="evidence" value="ECO:0007669"/>
    <property type="project" value="InterPro"/>
</dbReference>
<evidence type="ECO:0000256" key="3">
    <source>
        <dbReference type="ARBA" id="ARBA00022989"/>
    </source>
</evidence>
<feature type="transmembrane region" description="Helical" evidence="5">
    <location>
        <begin position="298"/>
        <end position="323"/>
    </location>
</feature>
<keyword evidence="4 5" id="KW-0472">Membrane</keyword>
<evidence type="ECO:0000259" key="6">
    <source>
        <dbReference type="PROSITE" id="PS50850"/>
    </source>
</evidence>
<dbReference type="InterPro" id="IPR036259">
    <property type="entry name" value="MFS_trans_sf"/>
</dbReference>
<name>A0A076EXH9_RHOOP</name>
<dbReference type="Pfam" id="PF07690">
    <property type="entry name" value="MFS_1"/>
    <property type="match status" value="1"/>
</dbReference>
<dbReference type="InterPro" id="IPR052714">
    <property type="entry name" value="MFS_Exporter"/>
</dbReference>
<feature type="transmembrane region" description="Helical" evidence="5">
    <location>
        <begin position="21"/>
        <end position="44"/>
    </location>
</feature>
<protein>
    <submittedName>
        <fullName evidence="7">MFS transporter</fullName>
    </submittedName>
</protein>
<accession>A0A076EXH9</accession>
<dbReference type="EMBL" id="CP008947">
    <property type="protein sequence ID" value="AII10108.1"/>
    <property type="molecule type" value="Genomic_DNA"/>
</dbReference>
<dbReference type="InterPro" id="IPR020846">
    <property type="entry name" value="MFS_dom"/>
</dbReference>
<evidence type="ECO:0000256" key="1">
    <source>
        <dbReference type="ARBA" id="ARBA00004651"/>
    </source>
</evidence>
<evidence type="ECO:0000256" key="4">
    <source>
        <dbReference type="ARBA" id="ARBA00023136"/>
    </source>
</evidence>
<gene>
    <name evidence="7" type="ORF">EP51_37855</name>
</gene>
<feature type="transmembrane region" description="Helical" evidence="5">
    <location>
        <begin position="111"/>
        <end position="133"/>
    </location>
</feature>
<evidence type="ECO:0000256" key="2">
    <source>
        <dbReference type="ARBA" id="ARBA00022692"/>
    </source>
</evidence>
<evidence type="ECO:0000313" key="7">
    <source>
        <dbReference type="EMBL" id="AII10108.1"/>
    </source>
</evidence>